<evidence type="ECO:0000313" key="1">
    <source>
        <dbReference type="EMBL" id="MCW4166592.1"/>
    </source>
</evidence>
<sequence length="136" mass="15492">MKRPSQIVLGFNEDYRLKDVSKILAHYVINEVNEQTAHEAFLLAKEEISQSDRINTHFEQSTFARNIAGVQLLFTLIAFASMFFGGLYSLISFVISLLLSLDCLYNWRRQSCVYAKYVFSELEKNLQKPGLDGTGG</sequence>
<protein>
    <submittedName>
        <fullName evidence="1">Uncharacterized protein</fullName>
    </submittedName>
</protein>
<reference evidence="1" key="1">
    <citation type="submission" date="2022-11" db="EMBL/GenBank/DDBJ databases">
        <title>Genomic repertoires linked with pathogenic potency of arthritogenic Prevotella copri isolated from the gut of rheumatoid arthritis patients.</title>
        <authorList>
            <person name="Nii T."/>
            <person name="Maeda Y."/>
            <person name="Motooka D."/>
            <person name="Naito M."/>
            <person name="Matsumoto Y."/>
            <person name="Ogawa T."/>
            <person name="Oguro-Igashira E."/>
            <person name="Kishikawa T."/>
            <person name="Yamashita M."/>
            <person name="Koizumi S."/>
            <person name="Kurakawa T."/>
            <person name="Okumura R."/>
            <person name="Kayama H."/>
            <person name="Murakami M."/>
            <person name="Sakaguchi T."/>
            <person name="Das B."/>
            <person name="Nakamura S."/>
            <person name="Okada Y."/>
            <person name="Kumanogoh A."/>
            <person name="Takeda K."/>
        </authorList>
    </citation>
    <scope>NUCLEOTIDE SEQUENCE</scope>
    <source>
        <strain evidence="1">RA-N001-16</strain>
    </source>
</reference>
<gene>
    <name evidence="1" type="ORF">ONS98_15560</name>
</gene>
<dbReference type="EMBL" id="JAPDUM010000003">
    <property type="protein sequence ID" value="MCW4166592.1"/>
    <property type="molecule type" value="Genomic_DNA"/>
</dbReference>
<dbReference type="RefSeq" id="WP_264912175.1">
    <property type="nucleotide sequence ID" value="NZ_JAPDUL010000004.1"/>
</dbReference>
<proteinExistence type="predicted"/>
<organism evidence="1 2">
    <name type="scientific">Segatella copri</name>
    <dbReference type="NCBI Taxonomy" id="165179"/>
    <lineage>
        <taxon>Bacteria</taxon>
        <taxon>Pseudomonadati</taxon>
        <taxon>Bacteroidota</taxon>
        <taxon>Bacteroidia</taxon>
        <taxon>Bacteroidales</taxon>
        <taxon>Prevotellaceae</taxon>
        <taxon>Segatella</taxon>
    </lineage>
</organism>
<dbReference type="Proteomes" id="UP001209476">
    <property type="component" value="Unassembled WGS sequence"/>
</dbReference>
<dbReference type="AlphaFoldDB" id="A0AAW5V3C5"/>
<evidence type="ECO:0000313" key="2">
    <source>
        <dbReference type="Proteomes" id="UP001209476"/>
    </source>
</evidence>
<accession>A0AAW5V3C5</accession>
<comment type="caution">
    <text evidence="1">The sequence shown here is derived from an EMBL/GenBank/DDBJ whole genome shotgun (WGS) entry which is preliminary data.</text>
</comment>
<name>A0AAW5V3C5_9BACT</name>